<proteinExistence type="predicted"/>
<dbReference type="InterPro" id="IPR002048">
    <property type="entry name" value="EF_hand_dom"/>
</dbReference>
<dbReference type="SUPFAM" id="SSF47473">
    <property type="entry name" value="EF-hand"/>
    <property type="match status" value="1"/>
</dbReference>
<organism evidence="5">
    <name type="scientific">Entomoneis paludosa</name>
    <dbReference type="NCBI Taxonomy" id="265537"/>
    <lineage>
        <taxon>Eukaryota</taxon>
        <taxon>Sar</taxon>
        <taxon>Stramenopiles</taxon>
        <taxon>Ochrophyta</taxon>
        <taxon>Bacillariophyta</taxon>
        <taxon>Bacillariophyceae</taxon>
        <taxon>Bacillariophycidae</taxon>
        <taxon>Entomoneidaceae</taxon>
        <taxon>Entomoneis</taxon>
    </lineage>
</organism>
<dbReference type="Gene3D" id="1.10.238.10">
    <property type="entry name" value="EF-hand"/>
    <property type="match status" value="1"/>
</dbReference>
<accession>A0A7S2YP88</accession>
<dbReference type="PANTHER" id="PTHR23050">
    <property type="entry name" value="CALCIUM BINDING PROTEIN"/>
    <property type="match status" value="1"/>
</dbReference>
<feature type="domain" description="EF-hand" evidence="4">
    <location>
        <begin position="84"/>
        <end position="116"/>
    </location>
</feature>
<dbReference type="Pfam" id="PF13499">
    <property type="entry name" value="EF-hand_7"/>
    <property type="match status" value="1"/>
</dbReference>
<evidence type="ECO:0000256" key="2">
    <source>
        <dbReference type="ARBA" id="ARBA00022837"/>
    </source>
</evidence>
<keyword evidence="2" id="KW-0106">Calcium</keyword>
<keyword evidence="1" id="KW-0677">Repeat</keyword>
<sequence length="210" mass="23446">MTPIPNECTISYDSLNNIRFLPAQDLDGTGKIRYTEFLAATIEAQGAISEERLAEAFDRMDSDDSGFISKENLRALLGDEIPQAELDAIIDEADITRDGKISYSEFLALWEDKNEGNRQKQIQEVRELETSLQGTGSDRTHDYGTDNESDVEDSFNPVARSNFIDSKRNSERKANLEDELDELDEPLNSNNGKHVMFNDGAAPAIHVADV</sequence>
<gene>
    <name evidence="5" type="ORF">APAL1065_LOCUS23235</name>
</gene>
<dbReference type="PROSITE" id="PS50222">
    <property type="entry name" value="EF_HAND_2"/>
    <property type="match status" value="2"/>
</dbReference>
<name>A0A7S2YP88_9STRA</name>
<feature type="domain" description="EF-hand" evidence="4">
    <location>
        <begin position="48"/>
        <end position="83"/>
    </location>
</feature>
<evidence type="ECO:0000259" key="4">
    <source>
        <dbReference type="PROSITE" id="PS50222"/>
    </source>
</evidence>
<dbReference type="EMBL" id="HBHT01034561">
    <property type="protein sequence ID" value="CAD9987415.1"/>
    <property type="molecule type" value="Transcribed_RNA"/>
</dbReference>
<reference evidence="5" key="1">
    <citation type="submission" date="2021-01" db="EMBL/GenBank/DDBJ databases">
        <authorList>
            <person name="Corre E."/>
            <person name="Pelletier E."/>
            <person name="Niang G."/>
            <person name="Scheremetjew M."/>
            <person name="Finn R."/>
            <person name="Kale V."/>
            <person name="Holt S."/>
            <person name="Cochrane G."/>
            <person name="Meng A."/>
            <person name="Brown T."/>
            <person name="Cohen L."/>
        </authorList>
    </citation>
    <scope>NUCLEOTIDE SEQUENCE</scope>
    <source>
        <strain evidence="5">CCMP125</strain>
    </source>
</reference>
<dbReference type="FunFam" id="1.10.238.10:FF:000001">
    <property type="entry name" value="Calmodulin 1"/>
    <property type="match status" value="1"/>
</dbReference>
<dbReference type="SMART" id="SM00054">
    <property type="entry name" value="EFh"/>
    <property type="match status" value="2"/>
</dbReference>
<evidence type="ECO:0000256" key="1">
    <source>
        <dbReference type="ARBA" id="ARBA00022737"/>
    </source>
</evidence>
<dbReference type="GO" id="GO:0005509">
    <property type="term" value="F:calcium ion binding"/>
    <property type="evidence" value="ECO:0007669"/>
    <property type="project" value="InterPro"/>
</dbReference>
<protein>
    <recommendedName>
        <fullName evidence="4">EF-hand domain-containing protein</fullName>
    </recommendedName>
</protein>
<dbReference type="CDD" id="cd00051">
    <property type="entry name" value="EFh"/>
    <property type="match status" value="1"/>
</dbReference>
<dbReference type="InterPro" id="IPR050145">
    <property type="entry name" value="Centrin_CML-like"/>
</dbReference>
<evidence type="ECO:0000313" key="5">
    <source>
        <dbReference type="EMBL" id="CAD9987415.1"/>
    </source>
</evidence>
<evidence type="ECO:0000256" key="3">
    <source>
        <dbReference type="SAM" id="MobiDB-lite"/>
    </source>
</evidence>
<dbReference type="InterPro" id="IPR011992">
    <property type="entry name" value="EF-hand-dom_pair"/>
</dbReference>
<feature type="region of interest" description="Disordered" evidence="3">
    <location>
        <begin position="129"/>
        <end position="173"/>
    </location>
</feature>
<dbReference type="AlphaFoldDB" id="A0A7S2YP88"/>